<evidence type="ECO:0000313" key="1">
    <source>
        <dbReference type="EMBL" id="KKD38209.1"/>
    </source>
</evidence>
<dbReference type="OrthoDB" id="9821398at2"/>
<accession>A0A0F5YH30</accession>
<dbReference type="AlphaFoldDB" id="A0A0F5YH30"/>
<gene>
    <name evidence="1" type="ORF">WN50_10125</name>
</gene>
<comment type="caution">
    <text evidence="1">The sequence shown here is derived from an EMBL/GenBank/DDBJ whole genome shotgun (WGS) entry which is preliminary data.</text>
</comment>
<proteinExistence type="predicted"/>
<dbReference type="RefSeq" id="WP_046278414.1">
    <property type="nucleotide sequence ID" value="NZ_LATL02000098.1"/>
</dbReference>
<dbReference type="EMBL" id="LATL02000098">
    <property type="protein sequence ID" value="KKD38209.1"/>
    <property type="molecule type" value="Genomic_DNA"/>
</dbReference>
<evidence type="ECO:0000313" key="2">
    <source>
        <dbReference type="Proteomes" id="UP000033607"/>
    </source>
</evidence>
<protein>
    <submittedName>
        <fullName evidence="1">Uncharacterized protein</fullName>
    </submittedName>
</protein>
<dbReference type="Proteomes" id="UP000033607">
    <property type="component" value="Unassembled WGS sequence"/>
</dbReference>
<reference evidence="1 2" key="1">
    <citation type="submission" date="2015-06" db="EMBL/GenBank/DDBJ databases">
        <title>Draft genome assembly of filamentous brackish cyanobacterium Limnoraphis robusta strain CS-951.</title>
        <authorList>
            <person name="Willis A."/>
            <person name="Parks M."/>
            <person name="Burford M.A."/>
        </authorList>
    </citation>
    <scope>NUCLEOTIDE SEQUENCE [LARGE SCALE GENOMIC DNA]</scope>
    <source>
        <strain evidence="1 2">CS-951</strain>
    </source>
</reference>
<organism evidence="1 2">
    <name type="scientific">Limnoraphis robusta CS-951</name>
    <dbReference type="NCBI Taxonomy" id="1637645"/>
    <lineage>
        <taxon>Bacteria</taxon>
        <taxon>Bacillati</taxon>
        <taxon>Cyanobacteriota</taxon>
        <taxon>Cyanophyceae</taxon>
        <taxon>Oscillatoriophycideae</taxon>
        <taxon>Oscillatoriales</taxon>
        <taxon>Sirenicapillariaceae</taxon>
        <taxon>Limnoraphis</taxon>
    </lineage>
</organism>
<sequence length="197" mass="23049">MSSGDSANFFDDAAINNFREFIYCLNEHTKTRGCSNMLVSYLTDYYGGDKSYYGGEYKELFKNFSTDEVSQLIAQLCNKQGEPIFKPEEIDVLIAAREFALSDDPKKRIDYLCTIEWELSPYNSDEPFKILATVKVNCISNEYLKMSEDEDEYYQDYLWQVAEHKLEQKYPSFIDQVFAYHHKHGHSYSITKYEALP</sequence>
<name>A0A0F5YH30_9CYAN</name>